<dbReference type="InterPro" id="IPR024684">
    <property type="entry name" value="Tscrpt_act_PerC/SfV_Orf40"/>
</dbReference>
<dbReference type="Pfam" id="PF06069">
    <property type="entry name" value="PerC"/>
    <property type="match status" value="1"/>
</dbReference>
<dbReference type="RefSeq" id="WP_130971059.1">
    <property type="nucleotide sequence ID" value="NZ_SITJ01000072.1"/>
</dbReference>
<evidence type="ECO:0000313" key="2">
    <source>
        <dbReference type="Proteomes" id="UP000291600"/>
    </source>
</evidence>
<reference evidence="1 2" key="1">
    <citation type="submission" date="2019-02" db="EMBL/GenBank/DDBJ databases">
        <title>Comparative genomic analysis of the Hafnia genus genomes.</title>
        <authorList>
            <person name="Zhiqiu Y."/>
            <person name="Chao Y."/>
            <person name="Yuhui D."/>
            <person name="Di H."/>
            <person name="Bin L."/>
        </authorList>
    </citation>
    <scope>NUCLEOTIDE SEQUENCE [LARGE SCALE GENOMIC DNA]</scope>
    <source>
        <strain evidence="1 2">PCM_1210</strain>
    </source>
</reference>
<accession>A0ABD7Q2B6</accession>
<proteinExistence type="predicted"/>
<evidence type="ECO:0000313" key="1">
    <source>
        <dbReference type="EMBL" id="TBL67072.1"/>
    </source>
</evidence>
<comment type="caution">
    <text evidence="1">The sequence shown here is derived from an EMBL/GenBank/DDBJ whole genome shotgun (WGS) entry which is preliminary data.</text>
</comment>
<gene>
    <name evidence="1" type="ORF">EYY96_13070</name>
</gene>
<protein>
    <submittedName>
        <fullName evidence="1">PerC family transcriptional regulator</fullName>
    </submittedName>
</protein>
<name>A0ABD7Q2B6_HAFAL</name>
<organism evidence="1 2">
    <name type="scientific">Hafnia alvei</name>
    <dbReference type="NCBI Taxonomy" id="569"/>
    <lineage>
        <taxon>Bacteria</taxon>
        <taxon>Pseudomonadati</taxon>
        <taxon>Pseudomonadota</taxon>
        <taxon>Gammaproteobacteria</taxon>
        <taxon>Enterobacterales</taxon>
        <taxon>Hafniaceae</taxon>
        <taxon>Hafnia</taxon>
    </lineage>
</organism>
<dbReference type="EMBL" id="SITJ01000072">
    <property type="protein sequence ID" value="TBL67072.1"/>
    <property type="molecule type" value="Genomic_DNA"/>
</dbReference>
<sequence>MTNKIAQRHNSVLRYIQKTPHVTARLLRIALPLTPKDIQQTLSLLSRREYVLRGAARGHHTYTITTLGVEWLQENCPTNLTPERMQRLDKCRRQAEQLESLGFWHRAARQWLHVLDLSPDDDARIAAVAQRERCIRMLSQ</sequence>
<dbReference type="AlphaFoldDB" id="A0ABD7Q2B6"/>
<dbReference type="Proteomes" id="UP000291600">
    <property type="component" value="Unassembled WGS sequence"/>
</dbReference>